<organism evidence="8 9">
    <name type="scientific">Kalmanozyma brasiliensis (strain GHG001)</name>
    <name type="common">Yeast</name>
    <name type="synonym">Pseudozyma brasiliensis</name>
    <dbReference type="NCBI Taxonomy" id="1365824"/>
    <lineage>
        <taxon>Eukaryota</taxon>
        <taxon>Fungi</taxon>
        <taxon>Dikarya</taxon>
        <taxon>Basidiomycota</taxon>
        <taxon>Ustilaginomycotina</taxon>
        <taxon>Ustilaginomycetes</taxon>
        <taxon>Ustilaginales</taxon>
        <taxon>Ustilaginaceae</taxon>
        <taxon>Kalmanozyma</taxon>
    </lineage>
</organism>
<reference evidence="9" key="1">
    <citation type="journal article" date="2013" name="Genome Announc.">
        <title>Draft genome sequence of Pseudozyma brasiliensis sp. nov. strain GHG001, a high producer of endo-1,4-xylanase isolated from an insect pest of sugarcane.</title>
        <authorList>
            <person name="Oliveira J.V.D.C."/>
            <person name="dos Santos R.A.C."/>
            <person name="Borges T.A."/>
            <person name="Riano-Pachon D.M."/>
            <person name="Goldman G.H."/>
        </authorList>
    </citation>
    <scope>NUCLEOTIDE SEQUENCE [LARGE SCALE GENOMIC DNA]</scope>
    <source>
        <strain evidence="9">GHG001</strain>
    </source>
</reference>
<comment type="function">
    <text evidence="3">Regulates mitochondrial small subunit maturation by controlling 15S rRNA 5'-end processing. Localizes to the 5' precursor of the 15S rRNA in a position that is subsequently occupied by mS47 in the mature yeast mtSSU. Uses structure and sequence-specific RNA recognition, binding to a single-stranded region of the precursor and specifically recognizing bases -6 to -1. The exchange of Ccm1 for mS47 is coupled to the irreversible removal of precursor rRNA that is accompanied by conformational changes of the mitoribosomal proteins uS5m and mS26. These conformational changes signal completion of 5'-end rRNA processing through protection of the mature 5'-end of the 15S rRNA and stabilization of mS47. The removal of the 5' precursor together with the dissociation of Ccm1 may be catalyzed by the 5'-3' exoribonuclease Pet127. Involved in the specific removal of group I introns in mitochondrial encoded transcripts.</text>
</comment>
<evidence type="ECO:0000256" key="2">
    <source>
        <dbReference type="ARBA" id="ARBA00022737"/>
    </source>
</evidence>
<dbReference type="OrthoDB" id="185373at2759"/>
<comment type="subunit">
    <text evidence="4">Binds to mitochondrial small subunit 15S rRNA.</text>
</comment>
<feature type="region of interest" description="Disordered" evidence="6">
    <location>
        <begin position="1"/>
        <end position="69"/>
    </location>
</feature>
<sequence length="685" mass="76381">MLWRAGRQASLSSERASPAKAEKAPVKSIYPDSKAADRRRPHAPPLFEHFKRNPLEQGGPASGPSQPVSKDSYILRYASTDSELKQLYTALGKAADTDDAVQATKLCQLIKERKQQIAGPSEDIVFEPQEKIVFLAVMRTLAHHGLLEETQAVHADMLSLGFEPCIDSLNHVLQAAIISGDEKATIATLESILTLSSSTLTASERSQELVGILLNDSDSSRQTDPDNAAGLTLPPPQVRNWNSVTFAHMVDHACQEHNLEYALLLFSTCYRMHLSLPHESLVRLIKACLHCEEFRTALELADLAEGGGLVYSEPSSKGTELSVLQTDAQSGQVARRFPPSIWLLILRSCAEGGYLPGVELAWSKAVTHGLLFPDDGTLHLILALAAKEGCSRLAYQCLRHIEPSFQLKGDSSTVSQEPIPVRRPSNRGQKMEEWHLAPLFEAQCTSHDYEAAMRTMREYHRRNFKITERATSRISTSIYPDSANLKLAREALERTATDPAIGTHKSVVNAVLTAAVWLGDLTQALEIYRAMDKYHPFPHPNSASTADSRFLMTPNLDTIHALLSGCIDAADYETGVQLLRDLNERRMRPNVVTFERMMVLCLTQNNYEAAFGFIEEAKEKDIPPSRKSYEALVRKCFREKDDRWESVLADMSESGYRPSPKMLYELNIEPDAFVHKPRRVRGPVR</sequence>
<dbReference type="AlphaFoldDB" id="V5EPS8"/>
<evidence type="ECO:0000256" key="6">
    <source>
        <dbReference type="SAM" id="MobiDB-lite"/>
    </source>
</evidence>
<dbReference type="HOGENOM" id="CLU_372595_0_0_1"/>
<comment type="similarity">
    <text evidence="1">Belongs to the CCM1 family.</text>
</comment>
<dbReference type="EMBL" id="KI545865">
    <property type="protein sequence ID" value="EST07095.1"/>
    <property type="molecule type" value="Genomic_DNA"/>
</dbReference>
<dbReference type="GO" id="GO:0031930">
    <property type="term" value="P:mitochondria-nucleus signaling pathway"/>
    <property type="evidence" value="ECO:0007669"/>
    <property type="project" value="TreeGrafter"/>
</dbReference>
<gene>
    <name evidence="8" type="ORF">PSEUBRA_SCAF22g00035</name>
</gene>
<dbReference type="InterPro" id="IPR057027">
    <property type="entry name" value="TPR_mt"/>
</dbReference>
<dbReference type="InterPro" id="IPR002885">
    <property type="entry name" value="PPR_rpt"/>
</dbReference>
<dbReference type="Pfam" id="PF23276">
    <property type="entry name" value="TPR_24"/>
    <property type="match status" value="1"/>
</dbReference>
<dbReference type="Proteomes" id="UP000019377">
    <property type="component" value="Unassembled WGS sequence"/>
</dbReference>
<evidence type="ECO:0000259" key="7">
    <source>
        <dbReference type="Pfam" id="PF23276"/>
    </source>
</evidence>
<protein>
    <recommendedName>
        <fullName evidence="7">Pentatricopeptide repeat-containing protein-mitochondrial domain-containing protein</fullName>
    </recommendedName>
</protein>
<evidence type="ECO:0000256" key="3">
    <source>
        <dbReference type="ARBA" id="ARBA00044493"/>
    </source>
</evidence>
<keyword evidence="9" id="KW-1185">Reference proteome</keyword>
<dbReference type="Gene3D" id="1.25.40.10">
    <property type="entry name" value="Tetratricopeptide repeat domain"/>
    <property type="match status" value="1"/>
</dbReference>
<evidence type="ECO:0000313" key="8">
    <source>
        <dbReference type="EMBL" id="EST07095.1"/>
    </source>
</evidence>
<evidence type="ECO:0000313" key="9">
    <source>
        <dbReference type="Proteomes" id="UP000019377"/>
    </source>
</evidence>
<keyword evidence="2" id="KW-0677">Repeat</keyword>
<dbReference type="InterPro" id="IPR011990">
    <property type="entry name" value="TPR-like_helical_dom_sf"/>
</dbReference>
<dbReference type="PANTHER" id="PTHR47936:SF1">
    <property type="entry name" value="PENTATRICOPEPTIDE REPEAT-CONTAINING PROTEIN GUN1, CHLOROPLASTIC"/>
    <property type="match status" value="1"/>
</dbReference>
<dbReference type="OMA" id="WIRPEAR"/>
<proteinExistence type="inferred from homology"/>
<feature type="repeat" description="PPR" evidence="5">
    <location>
        <begin position="130"/>
        <end position="164"/>
    </location>
</feature>
<feature type="domain" description="Pentatricopeptide repeat-containing protein-mitochondrial" evidence="7">
    <location>
        <begin position="425"/>
        <end position="530"/>
    </location>
</feature>
<dbReference type="PROSITE" id="PS51375">
    <property type="entry name" value="PPR"/>
    <property type="match status" value="1"/>
</dbReference>
<evidence type="ECO:0000256" key="1">
    <source>
        <dbReference type="ARBA" id="ARBA00006192"/>
    </source>
</evidence>
<dbReference type="Pfam" id="PF13812">
    <property type="entry name" value="PPR_3"/>
    <property type="match status" value="1"/>
</dbReference>
<evidence type="ECO:0000256" key="5">
    <source>
        <dbReference type="PROSITE-ProRule" id="PRU00708"/>
    </source>
</evidence>
<dbReference type="STRING" id="1365824.V5EPS8"/>
<evidence type="ECO:0000256" key="4">
    <source>
        <dbReference type="ARBA" id="ARBA00044511"/>
    </source>
</evidence>
<accession>V5EPS8</accession>
<dbReference type="PANTHER" id="PTHR47936">
    <property type="entry name" value="PPR_LONG DOMAIN-CONTAINING PROTEIN"/>
    <property type="match status" value="1"/>
</dbReference>
<dbReference type="eggNOG" id="KOG4197">
    <property type="taxonomic scope" value="Eukaryota"/>
</dbReference>
<name>V5EPS8_KALBG</name>